<dbReference type="InterPro" id="IPR056971">
    <property type="entry name" value="Znf-C2HC_3"/>
</dbReference>
<protein>
    <recommendedName>
        <fullName evidence="2">C2HC zinc finger plants domain-containing protein</fullName>
    </recommendedName>
</protein>
<evidence type="ECO:0000313" key="3">
    <source>
        <dbReference type="EMBL" id="KAE9457188.1"/>
    </source>
</evidence>
<organism evidence="3 4">
    <name type="scientific">Rhododendron williamsianum</name>
    <dbReference type="NCBI Taxonomy" id="262921"/>
    <lineage>
        <taxon>Eukaryota</taxon>
        <taxon>Viridiplantae</taxon>
        <taxon>Streptophyta</taxon>
        <taxon>Embryophyta</taxon>
        <taxon>Tracheophyta</taxon>
        <taxon>Spermatophyta</taxon>
        <taxon>Magnoliopsida</taxon>
        <taxon>eudicotyledons</taxon>
        <taxon>Gunneridae</taxon>
        <taxon>Pentapetalae</taxon>
        <taxon>asterids</taxon>
        <taxon>Ericales</taxon>
        <taxon>Ericaceae</taxon>
        <taxon>Ericoideae</taxon>
        <taxon>Rhodoreae</taxon>
        <taxon>Rhododendron</taxon>
    </lineage>
</organism>
<dbReference type="AlphaFoldDB" id="A0A6A4LS81"/>
<reference evidence="3 4" key="1">
    <citation type="journal article" date="2019" name="Genome Biol. Evol.">
        <title>The Rhododendron genome and chromosomal organization provide insight into shared whole-genome duplications across the heath family (Ericaceae).</title>
        <authorList>
            <person name="Soza V.L."/>
            <person name="Lindsley D."/>
            <person name="Waalkes A."/>
            <person name="Ramage E."/>
            <person name="Patwardhan R.P."/>
            <person name="Burton J.N."/>
            <person name="Adey A."/>
            <person name="Kumar A."/>
            <person name="Qiu R."/>
            <person name="Shendure J."/>
            <person name="Hall B."/>
        </authorList>
    </citation>
    <scope>NUCLEOTIDE SEQUENCE [LARGE SCALE GENOMIC DNA]</scope>
    <source>
        <strain evidence="3">RSF 1966-606</strain>
    </source>
</reference>
<evidence type="ECO:0000313" key="4">
    <source>
        <dbReference type="Proteomes" id="UP000428333"/>
    </source>
</evidence>
<keyword evidence="4" id="KW-1185">Reference proteome</keyword>
<comment type="caution">
    <text evidence="3">The sequence shown here is derived from an EMBL/GenBank/DDBJ whole genome shotgun (WGS) entry which is preliminary data.</text>
</comment>
<feature type="region of interest" description="Disordered" evidence="1">
    <location>
        <begin position="1"/>
        <end position="39"/>
    </location>
</feature>
<accession>A0A6A4LS81</accession>
<dbReference type="PANTHER" id="PTHR35513">
    <property type="entry name" value="OS02G0158600 PROTEIN"/>
    <property type="match status" value="1"/>
</dbReference>
<feature type="domain" description="C2HC zinc finger plants" evidence="2">
    <location>
        <begin position="172"/>
        <end position="216"/>
    </location>
</feature>
<proteinExistence type="predicted"/>
<evidence type="ECO:0000256" key="1">
    <source>
        <dbReference type="SAM" id="MobiDB-lite"/>
    </source>
</evidence>
<dbReference type="Proteomes" id="UP000428333">
    <property type="component" value="Linkage Group LG06"/>
</dbReference>
<evidence type="ECO:0000259" key="2">
    <source>
        <dbReference type="Pfam" id="PF25017"/>
    </source>
</evidence>
<dbReference type="OrthoDB" id="436688at2759"/>
<name>A0A6A4LS81_9ERIC</name>
<dbReference type="PANTHER" id="PTHR35513:SF1">
    <property type="entry name" value="OS02G0158600 PROTEIN"/>
    <property type="match status" value="1"/>
</dbReference>
<dbReference type="Pfam" id="PF25017">
    <property type="entry name" value="zf-C2HC_3"/>
    <property type="match status" value="1"/>
</dbReference>
<feature type="compositionally biased region" description="Polar residues" evidence="1">
    <location>
        <begin position="19"/>
        <end position="31"/>
    </location>
</feature>
<sequence>MPDATMASTDADMMESDMVPQTPQELTSNSDQGGGGDDAVRDLLTMARQLIDQGKPSQSLQASPDSLRIYQGNAGYGWHMALKVYEKRGWLGDNWRQEVVMAMKTKGGDQAVFQTLNRARELYRNKLRSSAAADELASLFAECAIAEAVPLKSMESEQDMVGPSIESDAHGNSILAETGRKQIVLDAFSDGSSFVCLQCGGLVSNHRKDEHSAYWCGKI</sequence>
<feature type="non-terminal residue" evidence="3">
    <location>
        <position position="1"/>
    </location>
</feature>
<gene>
    <name evidence="3" type="ORF">C3L33_10908</name>
</gene>
<dbReference type="EMBL" id="QEFC01001528">
    <property type="protein sequence ID" value="KAE9457188.1"/>
    <property type="molecule type" value="Genomic_DNA"/>
</dbReference>